<organism evidence="12 13">
    <name type="scientific">Etheostoma spectabile</name>
    <name type="common">orangethroat darter</name>
    <dbReference type="NCBI Taxonomy" id="54343"/>
    <lineage>
        <taxon>Eukaryota</taxon>
        <taxon>Metazoa</taxon>
        <taxon>Chordata</taxon>
        <taxon>Craniata</taxon>
        <taxon>Vertebrata</taxon>
        <taxon>Euteleostomi</taxon>
        <taxon>Actinopterygii</taxon>
        <taxon>Neopterygii</taxon>
        <taxon>Teleostei</taxon>
        <taxon>Neoteleostei</taxon>
        <taxon>Acanthomorphata</taxon>
        <taxon>Eupercaria</taxon>
        <taxon>Perciformes</taxon>
        <taxon>Percoidei</taxon>
        <taxon>Percidae</taxon>
        <taxon>Etheostomatinae</taxon>
        <taxon>Etheostoma</taxon>
    </lineage>
</organism>
<comment type="catalytic activity">
    <reaction evidence="9">
        <text>a primary alcohol + NADP(+) = an aldehyde + NADPH + H(+)</text>
        <dbReference type="Rhea" id="RHEA:15937"/>
        <dbReference type="ChEBI" id="CHEBI:15378"/>
        <dbReference type="ChEBI" id="CHEBI:15734"/>
        <dbReference type="ChEBI" id="CHEBI:17478"/>
        <dbReference type="ChEBI" id="CHEBI:57783"/>
        <dbReference type="ChEBI" id="CHEBI:58349"/>
        <dbReference type="EC" id="1.1.1.2"/>
    </reaction>
</comment>
<evidence type="ECO:0000256" key="5">
    <source>
        <dbReference type="ARBA" id="ARBA00024074"/>
    </source>
</evidence>
<dbReference type="InterPro" id="IPR020471">
    <property type="entry name" value="AKR"/>
</dbReference>
<evidence type="ECO:0000256" key="4">
    <source>
        <dbReference type="ARBA" id="ARBA00023002"/>
    </source>
</evidence>
<reference evidence="12 13" key="1">
    <citation type="submission" date="2019-08" db="EMBL/GenBank/DDBJ databases">
        <title>A chromosome-level genome assembly, high-density linkage maps, and genome scans reveal the genomic architecture of hybrid incompatibilities underlying speciation via character displacement in darters (Percidae: Etheostominae).</title>
        <authorList>
            <person name="Moran R.L."/>
            <person name="Catchen J.M."/>
            <person name="Fuller R.C."/>
        </authorList>
    </citation>
    <scope>NUCLEOTIDE SEQUENCE [LARGE SCALE GENOMIC DNA]</scope>
    <source>
        <strain evidence="12">EspeVRDwgs_2016</strain>
        <tissue evidence="12">Muscle</tissue>
    </source>
</reference>
<evidence type="ECO:0000256" key="9">
    <source>
        <dbReference type="ARBA" id="ARBA00048262"/>
    </source>
</evidence>
<dbReference type="GO" id="GO:0008106">
    <property type="term" value="F:alcohol dehydrogenase (NADP+) activity"/>
    <property type="evidence" value="ECO:0007669"/>
    <property type="project" value="UniProtKB-EC"/>
</dbReference>
<evidence type="ECO:0000256" key="3">
    <source>
        <dbReference type="ARBA" id="ARBA00022857"/>
    </source>
</evidence>
<dbReference type="InterPro" id="IPR036812">
    <property type="entry name" value="NAD(P)_OxRdtase_dom_sf"/>
</dbReference>
<evidence type="ECO:0000256" key="7">
    <source>
        <dbReference type="ARBA" id="ARBA00047706"/>
    </source>
</evidence>
<dbReference type="GO" id="GO:0016324">
    <property type="term" value="C:apical plasma membrane"/>
    <property type="evidence" value="ECO:0007669"/>
    <property type="project" value="UniProtKB-SubCell"/>
</dbReference>
<dbReference type="AlphaFoldDB" id="A0A5J5DG48"/>
<evidence type="ECO:0000256" key="10">
    <source>
        <dbReference type="ARBA" id="ARBA00055218"/>
    </source>
</evidence>
<keyword evidence="4" id="KW-0560">Oxidoreductase</keyword>
<dbReference type="SUPFAM" id="SSF51430">
    <property type="entry name" value="NAD(P)-linked oxidoreductase"/>
    <property type="match status" value="1"/>
</dbReference>
<evidence type="ECO:0000256" key="2">
    <source>
        <dbReference type="ARBA" id="ARBA00007905"/>
    </source>
</evidence>
<proteinExistence type="inferred from homology"/>
<name>A0A5J5DG48_9PERO</name>
<dbReference type="PROSITE" id="PS00062">
    <property type="entry name" value="ALDOKETO_REDUCTASE_2"/>
    <property type="match status" value="1"/>
</dbReference>
<evidence type="ECO:0000313" key="13">
    <source>
        <dbReference type="Proteomes" id="UP000327493"/>
    </source>
</evidence>
<evidence type="ECO:0000256" key="1">
    <source>
        <dbReference type="ARBA" id="ARBA00004221"/>
    </source>
</evidence>
<protein>
    <recommendedName>
        <fullName evidence="5">alcohol dehydrogenase (NADP(+))</fullName>
        <ecNumber evidence="5">1.1.1.2</ecNumber>
    </recommendedName>
    <alternativeName>
        <fullName evidence="6">S-nitroso-CoA reductase</fullName>
    </alternativeName>
</protein>
<accession>A0A5J5DG48</accession>
<comment type="catalytic activity">
    <reaction evidence="7">
        <text>S-nitroso-CoA + NADPH + H(+) = sulfinamide-CoA + NADP(+)</text>
        <dbReference type="Rhea" id="RHEA:78375"/>
        <dbReference type="ChEBI" id="CHEBI:15378"/>
        <dbReference type="ChEBI" id="CHEBI:57783"/>
        <dbReference type="ChEBI" id="CHEBI:58349"/>
        <dbReference type="ChEBI" id="CHEBI:145546"/>
        <dbReference type="ChEBI" id="CHEBI:145548"/>
    </reaction>
    <physiologicalReaction direction="left-to-right" evidence="7">
        <dbReference type="Rhea" id="RHEA:78376"/>
    </physiologicalReaction>
</comment>
<dbReference type="PANTHER" id="PTHR11732">
    <property type="entry name" value="ALDO/KETO REDUCTASE"/>
    <property type="match status" value="1"/>
</dbReference>
<dbReference type="InterPro" id="IPR023210">
    <property type="entry name" value="NADP_OxRdtase_dom"/>
</dbReference>
<sequence>MSAFVTLSSGQRMPMVGLGTWKSSPGQVKQAVLAALDCGYRHVDCAAAYSNEQEALRREEVFITSKLWNTKHDPGDVEEACRTSLAHLGLSYLDLYLMHWPMAFQRGKELMPRREDGSICYSDTHYRDTWAAMESLVDKGLVKAVGLSNFNARQTDDIIRMARHKPVVNQCIHLCLRSVAVCVTAYSPLGSGDRPWASPDEPSLLQDPQLGVIAQTYQKTPAQLILRWHVQRGVVCIPKSVTPERIKQNLQVFDFSLSEDDMKLIESFNRNKRFIVPAVKGDVDELIQTAGSQDGRVDDVWSVCGSNDEDVLLAGHSVHLSEDLVDDAVGCSTTISHVAATGLGYGVQLIKEENACSMTDTCNNILTLSKISLTLASDSPNHMTSDVLPGDVGNLNNRLPQCRWVALAQGPLQDSVQHNKMVPYLDSYGLEQCRVSKRQLHHLFDLS</sequence>
<comment type="catalytic activity">
    <reaction evidence="8">
        <text>S-nitrosoglutathione + NADPH + H(+) = S-(hydroxysulfenamide)glutathione + NADP(+)</text>
        <dbReference type="Rhea" id="RHEA:63500"/>
        <dbReference type="ChEBI" id="CHEBI:15378"/>
        <dbReference type="ChEBI" id="CHEBI:57783"/>
        <dbReference type="ChEBI" id="CHEBI:58349"/>
        <dbReference type="ChEBI" id="CHEBI:145544"/>
        <dbReference type="ChEBI" id="CHEBI:229723"/>
    </reaction>
</comment>
<evidence type="ECO:0000259" key="11">
    <source>
        <dbReference type="Pfam" id="PF00248"/>
    </source>
</evidence>
<comment type="subcellular location">
    <subcellularLocation>
        <location evidence="1">Apical cell membrane</location>
    </subcellularLocation>
</comment>
<keyword evidence="13" id="KW-1185">Reference proteome</keyword>
<dbReference type="PRINTS" id="PR00069">
    <property type="entry name" value="ALDKETRDTASE"/>
</dbReference>
<dbReference type="Pfam" id="PF00248">
    <property type="entry name" value="Aldo_ket_red"/>
    <property type="match status" value="1"/>
</dbReference>
<gene>
    <name evidence="12" type="ORF">FQN60_017762</name>
</gene>
<comment type="similarity">
    <text evidence="2">Belongs to the aldo/keto reductase family.</text>
</comment>
<dbReference type="InterPro" id="IPR018170">
    <property type="entry name" value="Aldo/ket_reductase_CS"/>
</dbReference>
<comment type="caution">
    <text evidence="12">The sequence shown here is derived from an EMBL/GenBank/DDBJ whole genome shotgun (WGS) entry which is preliminary data.</text>
</comment>
<dbReference type="Proteomes" id="UP000327493">
    <property type="component" value="Chromosome 5"/>
</dbReference>
<dbReference type="Gene3D" id="3.20.20.100">
    <property type="entry name" value="NADP-dependent oxidoreductase domain"/>
    <property type="match status" value="1"/>
</dbReference>
<keyword evidence="3" id="KW-0521">NADP</keyword>
<evidence type="ECO:0000256" key="6">
    <source>
        <dbReference type="ARBA" id="ARBA00044808"/>
    </source>
</evidence>
<dbReference type="EMBL" id="VOFY01000005">
    <property type="protein sequence ID" value="KAA8592307.1"/>
    <property type="molecule type" value="Genomic_DNA"/>
</dbReference>
<dbReference type="PROSITE" id="PS00063">
    <property type="entry name" value="ALDOKETO_REDUCTASE_3"/>
    <property type="match status" value="1"/>
</dbReference>
<feature type="domain" description="NADP-dependent oxidoreductase" evidence="11">
    <location>
        <begin position="17"/>
        <end position="269"/>
    </location>
</feature>
<comment type="function">
    <text evidence="10">Catalyzes the NADPH-dependent reduction of a wide variety of carbonyl-containing compounds to their corresponding alcohols. Displays enzymatic activity towards endogenous metabolites such as aromatic and aliphatic aldehydes, ketones, monosaccharides and bile acids. Acts as an aldehyde-detoxification enzyme. Also acts as an inhibitor of protein S-nitrosylation by mediating degradation of S-nitroso-coenzyme A (S-nitroso-CoA), a cofactor required to S-nitrosylate proteins. Also acts as a S-nitroso-glutathione reductase by catalyzing the NADPH-dependent reduction of S-nitrosoglutathione. Displays no reductase activity towards retinoids.</text>
</comment>
<dbReference type="FunFam" id="3.20.20.100:FF:000006">
    <property type="entry name" value="Aldo-keto reductase family 1 member A1"/>
    <property type="match status" value="1"/>
</dbReference>
<dbReference type="EC" id="1.1.1.2" evidence="5"/>
<evidence type="ECO:0000313" key="12">
    <source>
        <dbReference type="EMBL" id="KAA8592307.1"/>
    </source>
</evidence>
<evidence type="ECO:0000256" key="8">
    <source>
        <dbReference type="ARBA" id="ARBA00048207"/>
    </source>
</evidence>
<dbReference type="GO" id="GO:0042593">
    <property type="term" value="P:glucose homeostasis"/>
    <property type="evidence" value="ECO:0007669"/>
    <property type="project" value="UniProtKB-ARBA"/>
</dbReference>